<dbReference type="Proteomes" id="UP000054477">
    <property type="component" value="Unassembled WGS sequence"/>
</dbReference>
<reference evidence="3 4" key="1">
    <citation type="submission" date="2014-04" db="EMBL/GenBank/DDBJ databases">
        <authorList>
            <consortium name="DOE Joint Genome Institute"/>
            <person name="Kuo A."/>
            <person name="Kohler A."/>
            <person name="Nagy L.G."/>
            <person name="Floudas D."/>
            <person name="Copeland A."/>
            <person name="Barry K.W."/>
            <person name="Cichocki N."/>
            <person name="Veneault-Fourrey C."/>
            <person name="LaButti K."/>
            <person name="Lindquist E.A."/>
            <person name="Lipzen A."/>
            <person name="Lundell T."/>
            <person name="Morin E."/>
            <person name="Murat C."/>
            <person name="Sun H."/>
            <person name="Tunlid A."/>
            <person name="Henrissat B."/>
            <person name="Grigoriev I.V."/>
            <person name="Hibbett D.S."/>
            <person name="Martin F."/>
            <person name="Nordberg H.P."/>
            <person name="Cantor M.N."/>
            <person name="Hua S.X."/>
        </authorList>
    </citation>
    <scope>NUCLEOTIDE SEQUENCE [LARGE SCALE GENOMIC DNA]</scope>
    <source>
        <strain evidence="3 4">LaAM-08-1</strain>
    </source>
</reference>
<dbReference type="HOGENOM" id="CLU_416224_0_0_1"/>
<organism evidence="3 4">
    <name type="scientific">Laccaria amethystina LaAM-08-1</name>
    <dbReference type="NCBI Taxonomy" id="1095629"/>
    <lineage>
        <taxon>Eukaryota</taxon>
        <taxon>Fungi</taxon>
        <taxon>Dikarya</taxon>
        <taxon>Basidiomycota</taxon>
        <taxon>Agaricomycotina</taxon>
        <taxon>Agaricomycetes</taxon>
        <taxon>Agaricomycetidae</taxon>
        <taxon>Agaricales</taxon>
        <taxon>Agaricineae</taxon>
        <taxon>Hydnangiaceae</taxon>
        <taxon>Laccaria</taxon>
    </lineage>
</organism>
<evidence type="ECO:0000313" key="3">
    <source>
        <dbReference type="EMBL" id="KIK05984.1"/>
    </source>
</evidence>
<dbReference type="AlphaFoldDB" id="A0A0C9XWN0"/>
<feature type="transmembrane region" description="Helical" evidence="2">
    <location>
        <begin position="624"/>
        <end position="643"/>
    </location>
</feature>
<protein>
    <submittedName>
        <fullName evidence="3">Uncharacterized protein</fullName>
    </submittedName>
</protein>
<gene>
    <name evidence="3" type="ORF">K443DRAFT_3517</name>
</gene>
<evidence type="ECO:0000313" key="4">
    <source>
        <dbReference type="Proteomes" id="UP000054477"/>
    </source>
</evidence>
<feature type="region of interest" description="Disordered" evidence="1">
    <location>
        <begin position="1"/>
        <end position="31"/>
    </location>
</feature>
<keyword evidence="2" id="KW-0472">Membrane</keyword>
<accession>A0A0C9XWN0</accession>
<evidence type="ECO:0000256" key="2">
    <source>
        <dbReference type="SAM" id="Phobius"/>
    </source>
</evidence>
<keyword evidence="4" id="KW-1185">Reference proteome</keyword>
<reference evidence="4" key="2">
    <citation type="submission" date="2015-01" db="EMBL/GenBank/DDBJ databases">
        <title>Evolutionary Origins and Diversification of the Mycorrhizal Mutualists.</title>
        <authorList>
            <consortium name="DOE Joint Genome Institute"/>
            <consortium name="Mycorrhizal Genomics Consortium"/>
            <person name="Kohler A."/>
            <person name="Kuo A."/>
            <person name="Nagy L.G."/>
            <person name="Floudas D."/>
            <person name="Copeland A."/>
            <person name="Barry K.W."/>
            <person name="Cichocki N."/>
            <person name="Veneault-Fourrey C."/>
            <person name="LaButti K."/>
            <person name="Lindquist E.A."/>
            <person name="Lipzen A."/>
            <person name="Lundell T."/>
            <person name="Morin E."/>
            <person name="Murat C."/>
            <person name="Riley R."/>
            <person name="Ohm R."/>
            <person name="Sun H."/>
            <person name="Tunlid A."/>
            <person name="Henrissat B."/>
            <person name="Grigoriev I.V."/>
            <person name="Hibbett D.S."/>
            <person name="Martin F."/>
        </authorList>
    </citation>
    <scope>NUCLEOTIDE SEQUENCE [LARGE SCALE GENOMIC DNA]</scope>
    <source>
        <strain evidence="4">LaAM-08-1</strain>
    </source>
</reference>
<keyword evidence="2" id="KW-1133">Transmembrane helix</keyword>
<feature type="region of interest" description="Disordered" evidence="1">
    <location>
        <begin position="488"/>
        <end position="519"/>
    </location>
</feature>
<evidence type="ECO:0000256" key="1">
    <source>
        <dbReference type="SAM" id="MobiDB-lite"/>
    </source>
</evidence>
<sequence>MSTLPGDDHTSSPTSPLDGRGGTDSAAKVRKSTKKTGSSYVYYRLYTKVGAFESNHALYCNDRFIGRIPSKLFSPPHTVASIKRSLCKLEGLSEPDKALVFSPFSSPAPKEDSARLFLYAPSGPGLSEQDPIALVVESEKRTEELSQSEKLPERSDDNHIHYVYYRTYSSEGKGEEKAKTSFDESDISLGRINTLFIAPPHTAGSLKACIAKVEGLVTPGHALYKDMELFDDMDNDAAMSDADVISFLGDTYPGSDEGDPVALANATTNTAVDQKAKHTPGKVLNEYPLDTAATNCALSDGPDPKFTKRARLTSTYDFKVYDPNWLSINKDEIVYTDGVILSMRYSLTGATFHPGYMAINSKGEKGFVQQAHPSSNTLSDVGFLIRSLSVHLSDTVTSSSDGTSFRFMSIASYLCVNRQLSFHALCATPTFWCIVHMLPPPPHFPSLTQQQQHRRQQPLLRRRLFILAGPGEDGDAFGRDAGVGVLLGDSKNSNTTTSSERNDTHDDDESVSESDHTGSVDMSLFKSEDSILGWVVNVGEAPESSNQVLGRLKRDRWFWARSLDGLIRLLQDDRTPVCFIDRSWNMSIGGTTELVVPVSWIWARSRLKFEGRRALLEKATRLNAFVLDVIVIMSALMIFASMFNVDLKIMTKLGVNLKT</sequence>
<feature type="compositionally biased region" description="Polar residues" evidence="1">
    <location>
        <begin position="490"/>
        <end position="499"/>
    </location>
</feature>
<feature type="compositionally biased region" description="Basic and acidic residues" evidence="1">
    <location>
        <begin position="1"/>
        <end position="10"/>
    </location>
</feature>
<proteinExistence type="predicted"/>
<name>A0A0C9XWN0_9AGAR</name>
<keyword evidence="2" id="KW-0812">Transmembrane</keyword>
<dbReference type="EMBL" id="KN838556">
    <property type="protein sequence ID" value="KIK05984.1"/>
    <property type="molecule type" value="Genomic_DNA"/>
</dbReference>